<dbReference type="GO" id="GO:0016903">
    <property type="term" value="F:oxidoreductase activity, acting on the aldehyde or oxo group of donors"/>
    <property type="evidence" value="ECO:0007669"/>
    <property type="project" value="InterPro"/>
</dbReference>
<dbReference type="InterPro" id="IPR029061">
    <property type="entry name" value="THDP-binding"/>
</dbReference>
<dbReference type="InterPro" id="IPR019752">
    <property type="entry name" value="Pyrv/ketoisovalerate_OxRed_cat"/>
</dbReference>
<dbReference type="PANTHER" id="PTHR48084:SF3">
    <property type="entry name" value="SUBUNIT OF PYRUVATE:FLAVODOXIN OXIDOREDUCTASE"/>
    <property type="match status" value="1"/>
</dbReference>
<dbReference type="SUPFAM" id="SSF52922">
    <property type="entry name" value="TK C-terminal domain-like"/>
    <property type="match status" value="1"/>
</dbReference>
<dbReference type="Pfam" id="PF01558">
    <property type="entry name" value="POR"/>
    <property type="match status" value="1"/>
</dbReference>
<dbReference type="SUPFAM" id="SSF53323">
    <property type="entry name" value="Pyruvate-ferredoxin oxidoreductase, PFOR, domain III"/>
    <property type="match status" value="1"/>
</dbReference>
<comment type="caution">
    <text evidence="4">The sequence shown here is derived from an EMBL/GenBank/DDBJ whole genome shotgun (WGS) entry which is preliminary data.</text>
</comment>
<evidence type="ECO:0000256" key="1">
    <source>
        <dbReference type="ARBA" id="ARBA00023002"/>
    </source>
</evidence>
<dbReference type="PANTHER" id="PTHR48084">
    <property type="entry name" value="2-OXOGLUTARATE OXIDOREDUCTASE SUBUNIT KORB-RELATED"/>
    <property type="match status" value="1"/>
</dbReference>
<organism evidence="4 5">
    <name type="scientific">Rhodosalinus halophilus</name>
    <dbReference type="NCBI Taxonomy" id="2259333"/>
    <lineage>
        <taxon>Bacteria</taxon>
        <taxon>Pseudomonadati</taxon>
        <taxon>Pseudomonadota</taxon>
        <taxon>Alphaproteobacteria</taxon>
        <taxon>Rhodobacterales</taxon>
        <taxon>Paracoccaceae</taxon>
        <taxon>Rhodosalinus</taxon>
    </lineage>
</organism>
<dbReference type="InterPro" id="IPR051457">
    <property type="entry name" value="2-oxoacid:Fd_oxidoreductase"/>
</dbReference>
<dbReference type="CDD" id="cd07034">
    <property type="entry name" value="TPP_PYR_PFOR_IOR-alpha_like"/>
    <property type="match status" value="1"/>
</dbReference>
<evidence type="ECO:0000313" key="4">
    <source>
        <dbReference type="EMBL" id="RBI87539.1"/>
    </source>
</evidence>
<dbReference type="EMBL" id="QNTQ01000001">
    <property type="protein sequence ID" value="RBI87539.1"/>
    <property type="molecule type" value="Genomic_DNA"/>
</dbReference>
<sequence length="1146" mass="126061">MTVPQLRLTDYRLADRYTLPEGRVFLTGTQALTRVLFDQARRDREAGLDTGGFVSGYRGSPLGGLDLELWKSQERLKQERIEFLPAVNEDLAATAVLGSQQVETEPGAEVQGVFAMWYGKGPGLDRAGDALKHGNAYGSSPHGGVLVVAGDDHGCVSSSMPHQSDVAFMTWFMPTLNPANVAEYLSFGEYGYALSRFSGMWVGFKAISETVESGMSVELPRDREFATPDFEPPATGLHYRWPDLPGPQIEERMVAKKHAVWAFARANPIDRAIYGVENARFGFVTTGKGHLDLMEALRLLGLGEGECRRLGIDIYKVGMVWPLEPRGALDFVRGKEEVVVVEEKRGIIESQLKEYFYDWPGDKPARMVGKNDENLERLIPWTGELSPRMLLPIIAKRLDGIFGGDTFTRKAHELTDTPPQLLQVEGATRTPYFCSGCPHNTSTKVPEGSKALAGIGCHFMASWMDRETTSLIQMGGEGVNWAASSRFTGKGHVFQNLGEGTWYHSGSMAIRQAIAAGANITFKILYNDAVAMTGGQPVDGPVSVQAIAHSSRAEGVERIALVSDAPEKFDHSDFPKGVTIHHRRELDAVQRELREVPGVSILIYEQMCATEKRRRRKRGTLEDPKRFVMINELVCEGCGDCSVESNCLSVEPLETEFGRKRQINQSTCNKDFSCLNGFCPSFVTVEGATRRKKQGAGLDPMALTADLPAPDLPDLAAPYDLLVTGVGGTGVVTVGALITMAAHLETKGASVLDFTGFAQKFGPVLSYIRLAPHPDAIHQVRIDQRSAEAVIGCDVVVSSSPKASATYRPGTRVALNTAAMPTGDIVRKRDASLEIPARETAIAQAVGADNLSGFDANRAAEKLMGDTVYANVMMLGFAWQMGLIPVGFEALSRAIELNGVAVEANHAAFAYGRIMADKPEILADRLDPPKPAAKTADEIIDHRAEFLTGYQDTAYADRYRRRLADFRAKLPGEIAERLTAIAARSLFKLMAYKDEYEVARLHLDRSFEERIAREFEGGKVHYHLAPPMLPGKDGRGRPRKRQFGPWMRHAYRVLAPMKRLRGTWADPFGYTAERRMERALIGWYEGLMDRAAAEATPETADRWARILEAPMEIRGYGPVKEEAAQRVKAEIARLLDAAQPRQPAAA</sequence>
<dbReference type="InterPro" id="IPR009014">
    <property type="entry name" value="Transketo_C/PFOR_II"/>
</dbReference>
<dbReference type="RefSeq" id="WP_113287562.1">
    <property type="nucleotide sequence ID" value="NZ_QNTQ01000001.1"/>
</dbReference>
<dbReference type="Pfam" id="PF20169">
    <property type="entry name" value="DUF6537"/>
    <property type="match status" value="1"/>
</dbReference>
<evidence type="ECO:0000259" key="2">
    <source>
        <dbReference type="Pfam" id="PF01558"/>
    </source>
</evidence>
<dbReference type="OrthoDB" id="9803617at2"/>
<dbReference type="Gene3D" id="3.40.50.970">
    <property type="match status" value="1"/>
</dbReference>
<dbReference type="InterPro" id="IPR046667">
    <property type="entry name" value="DUF6537"/>
</dbReference>
<protein>
    <submittedName>
        <fullName evidence="4">Pyruvate ferredoxin oxidoreductase</fullName>
    </submittedName>
</protein>
<feature type="domain" description="Pyruvate/ketoisovalerate oxidoreductase catalytic" evidence="2">
    <location>
        <begin position="727"/>
        <end position="913"/>
    </location>
</feature>
<dbReference type="Proteomes" id="UP000253370">
    <property type="component" value="Unassembled WGS sequence"/>
</dbReference>
<dbReference type="InterPro" id="IPR002880">
    <property type="entry name" value="Pyrv_Fd/Flavodoxin_OxRdtase_N"/>
</dbReference>
<proteinExistence type="predicted"/>
<accession>A0A365UDB7</accession>
<dbReference type="Gene3D" id="3.40.920.10">
    <property type="entry name" value="Pyruvate-ferredoxin oxidoreductase, PFOR, domain III"/>
    <property type="match status" value="1"/>
</dbReference>
<name>A0A365UDB7_9RHOB</name>
<evidence type="ECO:0000313" key="5">
    <source>
        <dbReference type="Proteomes" id="UP000253370"/>
    </source>
</evidence>
<dbReference type="AlphaFoldDB" id="A0A365UDB7"/>
<keyword evidence="4" id="KW-0670">Pyruvate</keyword>
<feature type="domain" description="DUF6537" evidence="3">
    <location>
        <begin position="937"/>
        <end position="1132"/>
    </location>
</feature>
<dbReference type="NCBIfam" id="NF009589">
    <property type="entry name" value="PRK13030.1"/>
    <property type="match status" value="1"/>
</dbReference>
<dbReference type="NCBIfam" id="NF009588">
    <property type="entry name" value="PRK13029.1"/>
    <property type="match status" value="1"/>
</dbReference>
<dbReference type="SUPFAM" id="SSF52518">
    <property type="entry name" value="Thiamin diphosphate-binding fold (THDP-binding)"/>
    <property type="match status" value="2"/>
</dbReference>
<keyword evidence="1" id="KW-0560">Oxidoreductase</keyword>
<keyword evidence="5" id="KW-1185">Reference proteome</keyword>
<evidence type="ECO:0000259" key="3">
    <source>
        <dbReference type="Pfam" id="PF20169"/>
    </source>
</evidence>
<gene>
    <name evidence="4" type="ORF">DRV85_00995</name>
</gene>
<dbReference type="InterPro" id="IPR002869">
    <property type="entry name" value="Pyrv_flavodox_OxRed_cen"/>
</dbReference>
<reference evidence="4 5" key="1">
    <citation type="submission" date="2018-07" db="EMBL/GenBank/DDBJ databases">
        <title>Rhodosalinus sp. strain E84T genomic sequence and assembly.</title>
        <authorList>
            <person name="Liu Z.-W."/>
            <person name="Lu D.-C."/>
        </authorList>
    </citation>
    <scope>NUCLEOTIDE SEQUENCE [LARGE SCALE GENOMIC DNA]</scope>
    <source>
        <strain evidence="4 5">E84</strain>
    </source>
</reference>